<comment type="similarity">
    <text evidence="8">Belongs to the TonB-dependent receptor family.</text>
</comment>
<evidence type="ECO:0000259" key="10">
    <source>
        <dbReference type="Pfam" id="PF07715"/>
    </source>
</evidence>
<evidence type="ECO:0000256" key="9">
    <source>
        <dbReference type="SAM" id="SignalP"/>
    </source>
</evidence>
<keyword evidence="13" id="KW-1185">Reference proteome</keyword>
<comment type="subcellular location">
    <subcellularLocation>
        <location evidence="1 8">Cell outer membrane</location>
        <topology evidence="1 8">Multi-pass membrane protein</topology>
    </subcellularLocation>
</comment>
<dbReference type="Pfam" id="PF14905">
    <property type="entry name" value="OMP_b-brl_3"/>
    <property type="match status" value="1"/>
</dbReference>
<dbReference type="PANTHER" id="PTHR30069">
    <property type="entry name" value="TONB-DEPENDENT OUTER MEMBRANE RECEPTOR"/>
    <property type="match status" value="1"/>
</dbReference>
<dbReference type="InterPro" id="IPR041700">
    <property type="entry name" value="OMP_b-brl_3"/>
</dbReference>
<dbReference type="InterPro" id="IPR012910">
    <property type="entry name" value="Plug_dom"/>
</dbReference>
<feature type="domain" description="Outer membrane protein beta-barrel" evidence="11">
    <location>
        <begin position="681"/>
        <end position="799"/>
    </location>
</feature>
<dbReference type="SUPFAM" id="SSF49464">
    <property type="entry name" value="Carboxypeptidase regulatory domain-like"/>
    <property type="match status" value="1"/>
</dbReference>
<dbReference type="PROSITE" id="PS52016">
    <property type="entry name" value="TONB_DEPENDENT_REC_3"/>
    <property type="match status" value="1"/>
</dbReference>
<feature type="chain" id="PRO_5045851729" evidence="9">
    <location>
        <begin position="22"/>
        <end position="1034"/>
    </location>
</feature>
<evidence type="ECO:0000313" key="12">
    <source>
        <dbReference type="EMBL" id="MFD2554381.1"/>
    </source>
</evidence>
<dbReference type="Gene3D" id="2.40.170.20">
    <property type="entry name" value="TonB-dependent receptor, beta-barrel domain"/>
    <property type="match status" value="1"/>
</dbReference>
<dbReference type="InterPro" id="IPR023996">
    <property type="entry name" value="TonB-dep_OMP_SusC/RagA"/>
</dbReference>
<dbReference type="InterPro" id="IPR039426">
    <property type="entry name" value="TonB-dep_rcpt-like"/>
</dbReference>
<keyword evidence="7 8" id="KW-0998">Cell outer membrane</keyword>
<dbReference type="EMBL" id="JBHULD010000008">
    <property type="protein sequence ID" value="MFD2554381.1"/>
    <property type="molecule type" value="Genomic_DNA"/>
</dbReference>
<organism evidence="12 13">
    <name type="scientific">Sphingobacterium tabacisoli</name>
    <dbReference type="NCBI Taxonomy" id="2044855"/>
    <lineage>
        <taxon>Bacteria</taxon>
        <taxon>Pseudomonadati</taxon>
        <taxon>Bacteroidota</taxon>
        <taxon>Sphingobacteriia</taxon>
        <taxon>Sphingobacteriales</taxon>
        <taxon>Sphingobacteriaceae</taxon>
        <taxon>Sphingobacterium</taxon>
    </lineage>
</organism>
<keyword evidence="4 8" id="KW-0812">Transmembrane</keyword>
<dbReference type="PANTHER" id="PTHR30069:SF29">
    <property type="entry name" value="HEMOGLOBIN AND HEMOGLOBIN-HAPTOGLOBIN-BINDING PROTEIN 1-RELATED"/>
    <property type="match status" value="1"/>
</dbReference>
<name>A0ABW5KZM3_9SPHI</name>
<dbReference type="InterPro" id="IPR036942">
    <property type="entry name" value="Beta-barrel_TonB_sf"/>
</dbReference>
<evidence type="ECO:0000256" key="3">
    <source>
        <dbReference type="ARBA" id="ARBA00022452"/>
    </source>
</evidence>
<evidence type="ECO:0000259" key="11">
    <source>
        <dbReference type="Pfam" id="PF14905"/>
    </source>
</evidence>
<evidence type="ECO:0000256" key="4">
    <source>
        <dbReference type="ARBA" id="ARBA00022692"/>
    </source>
</evidence>
<sequence>MKGRLLLFVFGLVFFSTQAYAQRSISGKVSNGSGVGLSGVSVQEKGKSNQAATNASGTYTIKVSDGAVLIFRSVGFTTIEMKIGNDNVLNVTMKDDESSIDEVVVTAFGIDRDRKSLGYSVPKVDGDEVAATQRAEFFNGLQGRVPGLMVNGTSGLPGASAQIVLRGFVSVSGDNNALIVVDGVPVNNSTMNESDLATGPNNAGEMTNTTMDYSNRGIDLNPEDIESYVIMKGAEATALYGSQGAGGAILITTKKGRQGRTSVNYSYAGRLQYVDKFPERQYIYSNGVNGIYNGTSTYAEGPMYPEGTFLYTDNIKNFFRTGYTNKHNIGAEGGAGPLSFRWSAEYNDNTGVVPNTRYKRLQTSLNNSVDIAPNLKLNTTFNYMDSQNDKTRRGQSSFMYTLLRFNPLYDVRDWIDMFGNRVLNSGSIYSELDNPFWDVYRNTSFDNVNRTRATANLTYTPLKWLTLNGVFGVDYATTHGEQVYHAQSYKGSGTSADDADADAGEITQYDQRARVMNGQFSARGRFKFGEDFSLNAVVASTFDSYQTRTHSQYGRKFADPDFYSINVTDPEERKAKQSMTETRNVGILGQAVFGYKTLLYLTGTLRVDGSSRLMPNKPWFSYPSGSIAFNFTDLDFMKDQKFISDGKLRASVSMTGKQPFLPYQTLSKYTGQTSTGAGMAYDVNGANSTLKPETTIDKEAGIEFSLFKNFLTFDFTYYTRVSKNQIFRPRTSYATGYILKMMNGGTVESQGIEIQAKLNPIKKPDFNWNLTFNFTQNKGKVISLAKELPETYDSDTWIFGGMRSGAAPGYSIGNLMATDYKRNNDGLVLINPETGLPVIGRDDYLPVGNRIPDYTLGTINSLRYKNTSLTFLWDLRVGGDVVNGLEYNMVRLGLSKKTLNREQPRVIEGVWEDGLENTANPTLNNIAVTPYYNYLYYTSFLSRSFIEKDIWTFRLRDITLSQQLPKSWITKFGKNTTMSVFFTATDVFLFTNYSGFDPETNSNTPGIGGVGGFGIDGGGMGKPRGYNFGLRLKL</sequence>
<protein>
    <submittedName>
        <fullName evidence="12">SusC/RagA family TonB-linked outer membrane protein</fullName>
    </submittedName>
</protein>
<evidence type="ECO:0000256" key="5">
    <source>
        <dbReference type="ARBA" id="ARBA00022729"/>
    </source>
</evidence>
<evidence type="ECO:0000256" key="7">
    <source>
        <dbReference type="ARBA" id="ARBA00023237"/>
    </source>
</evidence>
<dbReference type="NCBIfam" id="TIGR04056">
    <property type="entry name" value="OMP_RagA_SusC"/>
    <property type="match status" value="1"/>
</dbReference>
<accession>A0ABW5KZM3</accession>
<dbReference type="Gene3D" id="2.170.130.10">
    <property type="entry name" value="TonB-dependent receptor, plug domain"/>
    <property type="match status" value="1"/>
</dbReference>
<feature type="signal peptide" evidence="9">
    <location>
        <begin position="1"/>
        <end position="21"/>
    </location>
</feature>
<evidence type="ECO:0000256" key="6">
    <source>
        <dbReference type="ARBA" id="ARBA00023136"/>
    </source>
</evidence>
<dbReference type="Proteomes" id="UP001597440">
    <property type="component" value="Unassembled WGS sequence"/>
</dbReference>
<dbReference type="Pfam" id="PF07715">
    <property type="entry name" value="Plug"/>
    <property type="match status" value="1"/>
</dbReference>
<dbReference type="Pfam" id="PF13715">
    <property type="entry name" value="CarbopepD_reg_2"/>
    <property type="match status" value="1"/>
</dbReference>
<dbReference type="SUPFAM" id="SSF56935">
    <property type="entry name" value="Porins"/>
    <property type="match status" value="1"/>
</dbReference>
<evidence type="ECO:0000256" key="8">
    <source>
        <dbReference type="PROSITE-ProRule" id="PRU01360"/>
    </source>
</evidence>
<evidence type="ECO:0000256" key="2">
    <source>
        <dbReference type="ARBA" id="ARBA00022448"/>
    </source>
</evidence>
<dbReference type="InterPro" id="IPR037066">
    <property type="entry name" value="Plug_dom_sf"/>
</dbReference>
<keyword evidence="3 8" id="KW-1134">Transmembrane beta strand</keyword>
<evidence type="ECO:0000313" key="13">
    <source>
        <dbReference type="Proteomes" id="UP001597440"/>
    </source>
</evidence>
<comment type="caution">
    <text evidence="12">The sequence shown here is derived from an EMBL/GenBank/DDBJ whole genome shotgun (WGS) entry which is preliminary data.</text>
</comment>
<proteinExistence type="inferred from homology"/>
<keyword evidence="2 8" id="KW-0813">Transport</keyword>
<evidence type="ECO:0000256" key="1">
    <source>
        <dbReference type="ARBA" id="ARBA00004571"/>
    </source>
</evidence>
<reference evidence="13" key="1">
    <citation type="journal article" date="2019" name="Int. J. Syst. Evol. Microbiol.">
        <title>The Global Catalogue of Microorganisms (GCM) 10K type strain sequencing project: providing services to taxonomists for standard genome sequencing and annotation.</title>
        <authorList>
            <consortium name="The Broad Institute Genomics Platform"/>
            <consortium name="The Broad Institute Genome Sequencing Center for Infectious Disease"/>
            <person name="Wu L."/>
            <person name="Ma J."/>
        </authorList>
    </citation>
    <scope>NUCLEOTIDE SEQUENCE [LARGE SCALE GENOMIC DNA]</scope>
    <source>
        <strain evidence="13">KCTC 52298</strain>
    </source>
</reference>
<keyword evidence="6 8" id="KW-0472">Membrane</keyword>
<gene>
    <name evidence="12" type="ORF">ACFSQW_08260</name>
</gene>
<dbReference type="RefSeq" id="WP_210355825.1">
    <property type="nucleotide sequence ID" value="NZ_JAEQMU010000006.1"/>
</dbReference>
<keyword evidence="5 9" id="KW-0732">Signal</keyword>
<dbReference type="InterPro" id="IPR008969">
    <property type="entry name" value="CarboxyPept-like_regulatory"/>
</dbReference>
<feature type="domain" description="TonB-dependent receptor plug" evidence="10">
    <location>
        <begin position="116"/>
        <end position="248"/>
    </location>
</feature>